<evidence type="ECO:0000313" key="10">
    <source>
        <dbReference type="EMBL" id="KAK9855754.1"/>
    </source>
</evidence>
<dbReference type="InterPro" id="IPR010255">
    <property type="entry name" value="Haem_peroxidase_sf"/>
</dbReference>
<dbReference type="EMBL" id="JALJOV010001047">
    <property type="protein sequence ID" value="KAK9855754.1"/>
    <property type="molecule type" value="Genomic_DNA"/>
</dbReference>
<evidence type="ECO:0000256" key="3">
    <source>
        <dbReference type="ARBA" id="ARBA00012940"/>
    </source>
</evidence>
<reference evidence="10 11" key="1">
    <citation type="journal article" date="2024" name="Nat. Commun.">
        <title>Phylogenomics reveals the evolutionary origins of lichenization in chlorophyte algae.</title>
        <authorList>
            <person name="Puginier C."/>
            <person name="Libourel C."/>
            <person name="Otte J."/>
            <person name="Skaloud P."/>
            <person name="Haon M."/>
            <person name="Grisel S."/>
            <person name="Petersen M."/>
            <person name="Berrin J.G."/>
            <person name="Delaux P.M."/>
            <person name="Dal Grande F."/>
            <person name="Keller J."/>
        </authorList>
    </citation>
    <scope>NUCLEOTIDE SEQUENCE [LARGE SCALE GENOMIC DNA]</scope>
    <source>
        <strain evidence="10 11">SAG 2523</strain>
    </source>
</reference>
<dbReference type="GO" id="GO:0016688">
    <property type="term" value="F:L-ascorbate peroxidase activity"/>
    <property type="evidence" value="ECO:0007669"/>
    <property type="project" value="UniProtKB-EC"/>
</dbReference>
<keyword evidence="11" id="KW-1185">Reference proteome</keyword>
<protein>
    <recommendedName>
        <fullName evidence="3">L-ascorbate peroxidase</fullName>
        <ecNumber evidence="3">1.11.1.11</ecNumber>
    </recommendedName>
</protein>
<dbReference type="GO" id="GO:0042744">
    <property type="term" value="P:hydrogen peroxide catabolic process"/>
    <property type="evidence" value="ECO:0007669"/>
    <property type="project" value="TreeGrafter"/>
</dbReference>
<dbReference type="GO" id="GO:0046872">
    <property type="term" value="F:metal ion binding"/>
    <property type="evidence" value="ECO:0007669"/>
    <property type="project" value="UniProtKB-KW"/>
</dbReference>
<organism evidence="10 11">
    <name type="scientific">Apatococcus fuscideae</name>
    <dbReference type="NCBI Taxonomy" id="2026836"/>
    <lineage>
        <taxon>Eukaryota</taxon>
        <taxon>Viridiplantae</taxon>
        <taxon>Chlorophyta</taxon>
        <taxon>core chlorophytes</taxon>
        <taxon>Trebouxiophyceae</taxon>
        <taxon>Chlorellales</taxon>
        <taxon>Chlorellaceae</taxon>
        <taxon>Apatococcus</taxon>
    </lineage>
</organism>
<proteinExistence type="inferred from homology"/>
<evidence type="ECO:0000256" key="2">
    <source>
        <dbReference type="ARBA" id="ARBA00006873"/>
    </source>
</evidence>
<dbReference type="EC" id="1.11.1.11" evidence="3"/>
<evidence type="ECO:0000256" key="5">
    <source>
        <dbReference type="ARBA" id="ARBA00022617"/>
    </source>
</evidence>
<evidence type="ECO:0000256" key="6">
    <source>
        <dbReference type="ARBA" id="ARBA00022723"/>
    </source>
</evidence>
<dbReference type="PROSITE" id="PS00435">
    <property type="entry name" value="PEROXIDASE_1"/>
    <property type="match status" value="1"/>
</dbReference>
<dbReference type="PROSITE" id="PS00436">
    <property type="entry name" value="PEROXIDASE_2"/>
    <property type="match status" value="1"/>
</dbReference>
<name>A0AAW1ST54_9CHLO</name>
<comment type="caution">
    <text evidence="10">The sequence shown here is derived from an EMBL/GenBank/DDBJ whole genome shotgun (WGS) entry which is preliminary data.</text>
</comment>
<dbReference type="InterPro" id="IPR002207">
    <property type="entry name" value="Peroxidase_I"/>
</dbReference>
<dbReference type="GO" id="GO:0020037">
    <property type="term" value="F:heme binding"/>
    <property type="evidence" value="ECO:0007669"/>
    <property type="project" value="InterPro"/>
</dbReference>
<dbReference type="PANTHER" id="PTHR31356:SF8">
    <property type="entry name" value="L-ASCORBATE PEROXIDASE 6-RELATED"/>
    <property type="match status" value="1"/>
</dbReference>
<gene>
    <name evidence="10" type="ORF">WJX84_004858</name>
</gene>
<dbReference type="PRINTS" id="PR00459">
    <property type="entry name" value="ASPEROXIDASE"/>
</dbReference>
<keyword evidence="5" id="KW-0349">Heme</keyword>
<dbReference type="InterPro" id="IPR002016">
    <property type="entry name" value="Haem_peroxidase"/>
</dbReference>
<keyword evidence="6" id="KW-0479">Metal-binding</keyword>
<dbReference type="GO" id="GO:0034599">
    <property type="term" value="P:cellular response to oxidative stress"/>
    <property type="evidence" value="ECO:0007669"/>
    <property type="project" value="InterPro"/>
</dbReference>
<sequence length="354" mass="37876">MLCLSDQAPFRPGCAPKTKATAPLTSRQQLKDHRTFRKQASIRAFGLPTLPGVPHAHCTRPSTFGGGVQSQTQDHKLALTAPESTRRQFLLGSLGLPLLLGMQNAGSAQAVDAARPLNSAESEAVTSAFQKAASKEQAPLLLRLAFHDAATFSQQDSNGGANASLRFELERPENFGLERGWPIIEAVARALKGTPAETLSLADLVALGGAWAVQITGGPSIVIPVGRTDAPEEDPEERLPAETLPAAALRATFADKGLSNQELVALSGAHTLGTKGFGDPVTFDNTYYQMLLKKPWKNPLVYMSSMIGLASDHVMADDWELQPFIKAYANDKALFFTDFAAAYIKMSCMGAGWA</sequence>
<dbReference type="PROSITE" id="PS50873">
    <property type="entry name" value="PEROXIDASE_4"/>
    <property type="match status" value="1"/>
</dbReference>
<dbReference type="Gene3D" id="1.10.420.10">
    <property type="entry name" value="Peroxidase, domain 2"/>
    <property type="match status" value="1"/>
</dbReference>
<comment type="cofactor">
    <cofactor evidence="1">
        <name>heme b</name>
        <dbReference type="ChEBI" id="CHEBI:60344"/>
    </cofactor>
</comment>
<evidence type="ECO:0000256" key="8">
    <source>
        <dbReference type="ARBA" id="ARBA00023004"/>
    </source>
</evidence>
<evidence type="ECO:0000313" key="11">
    <source>
        <dbReference type="Proteomes" id="UP001485043"/>
    </source>
</evidence>
<dbReference type="PRINTS" id="PR00458">
    <property type="entry name" value="PEROXIDASE"/>
</dbReference>
<evidence type="ECO:0000256" key="1">
    <source>
        <dbReference type="ARBA" id="ARBA00001970"/>
    </source>
</evidence>
<keyword evidence="7" id="KW-0560">Oxidoreductase</keyword>
<keyword evidence="4" id="KW-0575">Peroxidase</keyword>
<dbReference type="SUPFAM" id="SSF48113">
    <property type="entry name" value="Heme-dependent peroxidases"/>
    <property type="match status" value="1"/>
</dbReference>
<dbReference type="InterPro" id="IPR019794">
    <property type="entry name" value="Peroxidases_AS"/>
</dbReference>
<dbReference type="InterPro" id="IPR019793">
    <property type="entry name" value="Peroxidases_heam-ligand_BS"/>
</dbReference>
<evidence type="ECO:0000256" key="7">
    <source>
        <dbReference type="ARBA" id="ARBA00023002"/>
    </source>
</evidence>
<evidence type="ECO:0000256" key="4">
    <source>
        <dbReference type="ARBA" id="ARBA00022559"/>
    </source>
</evidence>
<dbReference type="PANTHER" id="PTHR31356">
    <property type="entry name" value="THYLAKOID LUMENAL 29 KDA PROTEIN, CHLOROPLASTIC-RELATED"/>
    <property type="match status" value="1"/>
</dbReference>
<dbReference type="GO" id="GO:0000302">
    <property type="term" value="P:response to reactive oxygen species"/>
    <property type="evidence" value="ECO:0007669"/>
    <property type="project" value="TreeGrafter"/>
</dbReference>
<accession>A0AAW1ST54</accession>
<dbReference type="Proteomes" id="UP001485043">
    <property type="component" value="Unassembled WGS sequence"/>
</dbReference>
<dbReference type="Gene3D" id="1.10.520.10">
    <property type="match status" value="1"/>
</dbReference>
<dbReference type="AlphaFoldDB" id="A0AAW1ST54"/>
<feature type="domain" description="Plant heme peroxidase family profile" evidence="9">
    <location>
        <begin position="138"/>
        <end position="354"/>
    </location>
</feature>
<dbReference type="InterPro" id="IPR044831">
    <property type="entry name" value="Ccp1-like"/>
</dbReference>
<keyword evidence="8" id="KW-0408">Iron</keyword>
<comment type="similarity">
    <text evidence="2">Belongs to the peroxidase family. Ascorbate peroxidase subfamily.</text>
</comment>
<dbReference type="Pfam" id="PF00141">
    <property type="entry name" value="peroxidase"/>
    <property type="match status" value="1"/>
</dbReference>
<evidence type="ECO:0000259" key="9">
    <source>
        <dbReference type="PROSITE" id="PS50873"/>
    </source>
</evidence>